<keyword evidence="9" id="KW-0206">Cytoskeleton</keyword>
<protein>
    <recommendedName>
        <fullName evidence="3">TBC1 domain family member 31</fullName>
    </recommendedName>
</protein>
<comment type="subcellular location">
    <subcellularLocation>
        <location evidence="1">Cytoplasm</location>
        <location evidence="1">Cytoskeleton</location>
        <location evidence="1">Cilium basal body</location>
    </subcellularLocation>
    <subcellularLocation>
        <location evidence="2">Cytoplasm</location>
        <location evidence="2">Cytoskeleton</location>
        <location evidence="2">Microtubule organizing center</location>
        <location evidence="2">Centrosome</location>
        <location evidence="2">Centriolar satellite</location>
    </subcellularLocation>
</comment>
<keyword evidence="10" id="KW-0966">Cell projection</keyword>
<comment type="caution">
    <text evidence="14">The sequence shown here is derived from an EMBL/GenBank/DDBJ whole genome shotgun (WGS) entry which is preliminary data.</text>
</comment>
<evidence type="ECO:0000256" key="7">
    <source>
        <dbReference type="ARBA" id="ARBA00022794"/>
    </source>
</evidence>
<dbReference type="Gene3D" id="1.10.472.80">
    <property type="entry name" value="Ypt/Rab-GAP domain of gyp1p, domain 3"/>
    <property type="match status" value="1"/>
</dbReference>
<keyword evidence="15" id="KW-1185">Reference proteome</keyword>
<feature type="region of interest" description="Disordered" evidence="12">
    <location>
        <begin position="827"/>
        <end position="871"/>
    </location>
</feature>
<evidence type="ECO:0000256" key="2">
    <source>
        <dbReference type="ARBA" id="ARBA00004607"/>
    </source>
</evidence>
<dbReference type="PANTHER" id="PTHR19853:SF1">
    <property type="entry name" value="TBC1 DOMAIN FAMILY MEMBER 31"/>
    <property type="match status" value="1"/>
</dbReference>
<keyword evidence="5" id="KW-0853">WD repeat</keyword>
<dbReference type="InterPro" id="IPR015943">
    <property type="entry name" value="WD40/YVTN_repeat-like_dom_sf"/>
</dbReference>
<dbReference type="InterPro" id="IPR035969">
    <property type="entry name" value="Rab-GAP_TBC_sf"/>
</dbReference>
<evidence type="ECO:0000256" key="3">
    <source>
        <dbReference type="ARBA" id="ARBA00014199"/>
    </source>
</evidence>
<dbReference type="GO" id="GO:0034451">
    <property type="term" value="C:centriolar satellite"/>
    <property type="evidence" value="ECO:0007669"/>
    <property type="project" value="UniProtKB-SubCell"/>
</dbReference>
<dbReference type="SUPFAM" id="SSF50978">
    <property type="entry name" value="WD40 repeat-like"/>
    <property type="match status" value="1"/>
</dbReference>
<dbReference type="InterPro" id="IPR051570">
    <property type="entry name" value="TBC1_cilium_biogenesis"/>
</dbReference>
<dbReference type="GO" id="GO:0036064">
    <property type="term" value="C:ciliary basal body"/>
    <property type="evidence" value="ECO:0007669"/>
    <property type="project" value="TreeGrafter"/>
</dbReference>
<dbReference type="AlphaFoldDB" id="A0AAV8WDF6"/>
<keyword evidence="7" id="KW-0970">Cilium biogenesis/degradation</keyword>
<evidence type="ECO:0000256" key="11">
    <source>
        <dbReference type="ARBA" id="ARBA00034464"/>
    </source>
</evidence>
<dbReference type="PANTHER" id="PTHR19853">
    <property type="entry name" value="WD REPEAT CONTAINING PROTEIN 3 WDR3"/>
    <property type="match status" value="1"/>
</dbReference>
<gene>
    <name evidence="14" type="ORF">NQ315_007047</name>
</gene>
<organism evidence="14 15">
    <name type="scientific">Exocentrus adspersus</name>
    <dbReference type="NCBI Taxonomy" id="1586481"/>
    <lineage>
        <taxon>Eukaryota</taxon>
        <taxon>Metazoa</taxon>
        <taxon>Ecdysozoa</taxon>
        <taxon>Arthropoda</taxon>
        <taxon>Hexapoda</taxon>
        <taxon>Insecta</taxon>
        <taxon>Pterygota</taxon>
        <taxon>Neoptera</taxon>
        <taxon>Endopterygota</taxon>
        <taxon>Coleoptera</taxon>
        <taxon>Polyphaga</taxon>
        <taxon>Cucujiformia</taxon>
        <taxon>Chrysomeloidea</taxon>
        <taxon>Cerambycidae</taxon>
        <taxon>Lamiinae</taxon>
        <taxon>Acanthocinini</taxon>
        <taxon>Exocentrus</taxon>
    </lineage>
</organism>
<evidence type="ECO:0000313" key="15">
    <source>
        <dbReference type="Proteomes" id="UP001159042"/>
    </source>
</evidence>
<comment type="function">
    <text evidence="11">Molecular adapter which is involved in cilium biogenesis. Part of a functional complex including OFD1 a centriolar protein involved in cilium assembly. Could regulate the cAMP-dependent phosphorylation of OFD1, and its subsequent ubiquitination by PJA2 which ultimately leads to its proteasomal degradation.</text>
</comment>
<dbReference type="Proteomes" id="UP001159042">
    <property type="component" value="Unassembled WGS sequence"/>
</dbReference>
<keyword evidence="4" id="KW-0963">Cytoplasm</keyword>
<dbReference type="InterPro" id="IPR000195">
    <property type="entry name" value="Rab-GAP-TBC_dom"/>
</dbReference>
<name>A0AAV8WDF6_9CUCU</name>
<dbReference type="SUPFAM" id="SSF47923">
    <property type="entry name" value="Ypt/Rab-GAP domain of gyp1p"/>
    <property type="match status" value="1"/>
</dbReference>
<feature type="domain" description="Rab-GAP TBC" evidence="13">
    <location>
        <begin position="453"/>
        <end position="519"/>
    </location>
</feature>
<evidence type="ECO:0000256" key="4">
    <source>
        <dbReference type="ARBA" id="ARBA00022490"/>
    </source>
</evidence>
<dbReference type="GO" id="GO:0060271">
    <property type="term" value="P:cilium assembly"/>
    <property type="evidence" value="ECO:0007669"/>
    <property type="project" value="TreeGrafter"/>
</dbReference>
<accession>A0AAV8WDF6</accession>
<keyword evidence="8" id="KW-0175">Coiled coil</keyword>
<dbReference type="EMBL" id="JANEYG010000003">
    <property type="protein sequence ID" value="KAJ8924255.1"/>
    <property type="molecule type" value="Genomic_DNA"/>
</dbReference>
<evidence type="ECO:0000256" key="5">
    <source>
        <dbReference type="ARBA" id="ARBA00022574"/>
    </source>
</evidence>
<proteinExistence type="predicted"/>
<sequence>MNLSVPLQANTEVKKKLFKLKPLRRDGLLLNIRYSKTNARTNAKIRFFHCCFHQTGHVIAAADNDGHVYIVDFFSCKFWGLPKLETCTFIRFSSFNEREILTGGSCGDIYIIDFDSGQITGKLEGHKLPVNTVSFANKVYCLSASQYEAIIWDLQTNSKVQVLALDKNSVLKFVSFMPVSNNILACFKDDLIQIWNNDKFEFIKQFLPNNWNNFSVRTIVFSRNGQVMIIAGYLPTLAIFLLDKWKLIKLVSLPEYILTVKSVEFVTQPFDGGSNKILTILSGQGVVYFYDIEQNLILSELRPNRQIKKIECCPNGTYIACVMNDGEVELYNLNQYIMPPADVKVERPKKVGSKVKPLKECKNIGVIKSEINNILDIEKLKSILKEFNEYPEAHRLTIWEKLLQLPNNIEQYNSVINHTTVAAFKDLYSQYPLEMNWCQHWFEYYPLAPVNILAMIENLLMEHDPELLHHLASLNITSNLYAWPLLETAFSEVLTSKEWLLFWDHILTNEPSFFLCAVVSYNILHRDTLFSLKMLAEADFFFHNQNPNNTKKFIQKTYYILNHTSNKLHPRQYLEGFKSIEAGNYPLFIGYPKDTVDLQLEQMKFLNNELVNMEAYEADLLEQAKRKWEACECDKKVEEIKRHEEMKQVCLDRIKSEAEKVKSKHEELLHLKKMLGDQEEMVFSDARKKFPRINTVLSSPCNTCWTDLQDKYIKKYAKLLKYKYRIQQFVDNDDGVRSADEIEKLKKYQRKLEKEIDKVKKSLVSPEKLKQLNLATNIVAVESLIKDIERQLHIDSESSTNSNSNLKMEWLQKETRELEKSMSQVLDILRESRSRRSGKPSHEYRKEGESSSHKGDTSPSEACHKTVRFSS</sequence>
<evidence type="ECO:0000256" key="1">
    <source>
        <dbReference type="ARBA" id="ARBA00004120"/>
    </source>
</evidence>
<dbReference type="InterPro" id="IPR001680">
    <property type="entry name" value="WD40_rpt"/>
</dbReference>
<reference evidence="14 15" key="1">
    <citation type="journal article" date="2023" name="Insect Mol. Biol.">
        <title>Genome sequencing provides insights into the evolution of gene families encoding plant cell wall-degrading enzymes in longhorned beetles.</title>
        <authorList>
            <person name="Shin N.R."/>
            <person name="Okamura Y."/>
            <person name="Kirsch R."/>
            <person name="Pauchet Y."/>
        </authorList>
    </citation>
    <scope>NUCLEOTIDE SEQUENCE [LARGE SCALE GENOMIC DNA]</scope>
    <source>
        <strain evidence="14">EAD_L_NR</strain>
    </source>
</reference>
<keyword evidence="6" id="KW-0677">Repeat</keyword>
<evidence type="ECO:0000256" key="9">
    <source>
        <dbReference type="ARBA" id="ARBA00023212"/>
    </source>
</evidence>
<dbReference type="SMART" id="SM00320">
    <property type="entry name" value="WD40"/>
    <property type="match status" value="5"/>
</dbReference>
<evidence type="ECO:0000256" key="8">
    <source>
        <dbReference type="ARBA" id="ARBA00023054"/>
    </source>
</evidence>
<evidence type="ECO:0000313" key="14">
    <source>
        <dbReference type="EMBL" id="KAJ8924255.1"/>
    </source>
</evidence>
<feature type="compositionally biased region" description="Basic and acidic residues" evidence="12">
    <location>
        <begin position="828"/>
        <end position="856"/>
    </location>
</feature>
<dbReference type="Pfam" id="PF00566">
    <property type="entry name" value="RabGAP-TBC"/>
    <property type="match status" value="1"/>
</dbReference>
<evidence type="ECO:0000256" key="10">
    <source>
        <dbReference type="ARBA" id="ARBA00023273"/>
    </source>
</evidence>
<evidence type="ECO:0000256" key="6">
    <source>
        <dbReference type="ARBA" id="ARBA00022737"/>
    </source>
</evidence>
<evidence type="ECO:0000256" key="12">
    <source>
        <dbReference type="SAM" id="MobiDB-lite"/>
    </source>
</evidence>
<dbReference type="Gene3D" id="2.130.10.10">
    <property type="entry name" value="YVTN repeat-like/Quinoprotein amine dehydrogenase"/>
    <property type="match status" value="1"/>
</dbReference>
<dbReference type="InterPro" id="IPR036322">
    <property type="entry name" value="WD40_repeat_dom_sf"/>
</dbReference>
<evidence type="ECO:0000259" key="13">
    <source>
        <dbReference type="Pfam" id="PF00566"/>
    </source>
</evidence>